<keyword evidence="3" id="KW-0378">Hydrolase</keyword>
<evidence type="ECO:0000259" key="7">
    <source>
        <dbReference type="PROSITE" id="PS50249"/>
    </source>
</evidence>
<dbReference type="CDD" id="cd08071">
    <property type="entry name" value="MPN_DUF2466"/>
    <property type="match status" value="1"/>
</dbReference>
<dbReference type="PANTHER" id="PTHR30471:SF3">
    <property type="entry name" value="UPF0758 PROTEIN YEES-RELATED"/>
    <property type="match status" value="1"/>
</dbReference>
<protein>
    <submittedName>
        <fullName evidence="8">DNA repair protein RadC</fullName>
    </submittedName>
</protein>
<dbReference type="Gene3D" id="3.40.140.10">
    <property type="entry name" value="Cytidine Deaminase, domain 2"/>
    <property type="match status" value="1"/>
</dbReference>
<dbReference type="PROSITE" id="PS01302">
    <property type="entry name" value="UPF0758"/>
    <property type="match status" value="1"/>
</dbReference>
<sequence>MADSADVSAGPHSSGHRARLRRRLFDGGGQALLDHELVEFLLTLAIPRRDTKVQAKSLIARFGTIGALLSADADALRREGLSDGVIGALKIAEATALRLLETRVEGRPILSSWDALGDYLQAAMAHSPVEEVRVLFLNAKNMLLANEAMWRGSVDEASVHVREVISRAIQLGATAIIIVHNHPSGDPSPSSQDIRLTKDLIEAGRHMRVTVHDHVIVGSQGRSSMKAMGLI</sequence>
<dbReference type="NCBIfam" id="NF000642">
    <property type="entry name" value="PRK00024.1"/>
    <property type="match status" value="1"/>
</dbReference>
<accession>A0ABT0S8L1</accession>
<evidence type="ECO:0000256" key="6">
    <source>
        <dbReference type="RuleBase" id="RU003797"/>
    </source>
</evidence>
<gene>
    <name evidence="8" type="primary">radC</name>
    <name evidence="8" type="ORF">LZ518_06205</name>
</gene>
<evidence type="ECO:0000313" key="8">
    <source>
        <dbReference type="EMBL" id="MCL6740724.1"/>
    </source>
</evidence>
<dbReference type="SUPFAM" id="SSF102712">
    <property type="entry name" value="JAB1/MPN domain"/>
    <property type="match status" value="1"/>
</dbReference>
<dbReference type="InterPro" id="IPR037518">
    <property type="entry name" value="MPN"/>
</dbReference>
<evidence type="ECO:0000256" key="3">
    <source>
        <dbReference type="ARBA" id="ARBA00022801"/>
    </source>
</evidence>
<keyword evidence="4" id="KW-0862">Zinc</keyword>
<keyword evidence="9" id="KW-1185">Reference proteome</keyword>
<keyword evidence="2" id="KW-0479">Metal-binding</keyword>
<name>A0ABT0S8L1_9SPHN</name>
<feature type="domain" description="MPN" evidence="7">
    <location>
        <begin position="109"/>
        <end position="231"/>
    </location>
</feature>
<keyword evidence="1" id="KW-0645">Protease</keyword>
<evidence type="ECO:0000256" key="2">
    <source>
        <dbReference type="ARBA" id="ARBA00022723"/>
    </source>
</evidence>
<evidence type="ECO:0000256" key="5">
    <source>
        <dbReference type="ARBA" id="ARBA00023049"/>
    </source>
</evidence>
<dbReference type="Proteomes" id="UP001165383">
    <property type="component" value="Unassembled WGS sequence"/>
</dbReference>
<evidence type="ECO:0000313" key="9">
    <source>
        <dbReference type="Proteomes" id="UP001165383"/>
    </source>
</evidence>
<proteinExistence type="inferred from homology"/>
<evidence type="ECO:0000256" key="4">
    <source>
        <dbReference type="ARBA" id="ARBA00022833"/>
    </source>
</evidence>
<comment type="caution">
    <text evidence="8">The sequence shown here is derived from an EMBL/GenBank/DDBJ whole genome shotgun (WGS) entry which is preliminary data.</text>
</comment>
<dbReference type="InterPro" id="IPR020891">
    <property type="entry name" value="UPF0758_CS"/>
</dbReference>
<dbReference type="Pfam" id="PF04002">
    <property type="entry name" value="RadC"/>
    <property type="match status" value="1"/>
</dbReference>
<dbReference type="PANTHER" id="PTHR30471">
    <property type="entry name" value="DNA REPAIR PROTEIN RADC"/>
    <property type="match status" value="1"/>
</dbReference>
<dbReference type="InterPro" id="IPR025657">
    <property type="entry name" value="RadC_JAB"/>
</dbReference>
<evidence type="ECO:0000256" key="1">
    <source>
        <dbReference type="ARBA" id="ARBA00022670"/>
    </source>
</evidence>
<keyword evidence="5" id="KW-0482">Metalloprotease</keyword>
<dbReference type="EMBL" id="JAMGBB010000001">
    <property type="protein sequence ID" value="MCL6740724.1"/>
    <property type="molecule type" value="Genomic_DNA"/>
</dbReference>
<reference evidence="8" key="1">
    <citation type="submission" date="2022-05" db="EMBL/GenBank/DDBJ databases">
        <authorList>
            <person name="Jo J.-H."/>
            <person name="Im W.-T."/>
        </authorList>
    </citation>
    <scope>NUCLEOTIDE SEQUENCE</scope>
    <source>
        <strain evidence="8">RB56-2</strain>
    </source>
</reference>
<dbReference type="NCBIfam" id="TIGR00608">
    <property type="entry name" value="radc"/>
    <property type="match status" value="1"/>
</dbReference>
<organism evidence="8 9">
    <name type="scientific">Sphingomonas brevis</name>
    <dbReference type="NCBI Taxonomy" id="2908206"/>
    <lineage>
        <taxon>Bacteria</taxon>
        <taxon>Pseudomonadati</taxon>
        <taxon>Pseudomonadota</taxon>
        <taxon>Alphaproteobacteria</taxon>
        <taxon>Sphingomonadales</taxon>
        <taxon>Sphingomonadaceae</taxon>
        <taxon>Sphingomonas</taxon>
    </lineage>
</organism>
<comment type="similarity">
    <text evidence="6">Belongs to the UPF0758 family.</text>
</comment>
<dbReference type="InterPro" id="IPR001405">
    <property type="entry name" value="UPF0758"/>
</dbReference>
<dbReference type="RefSeq" id="WP_249915144.1">
    <property type="nucleotide sequence ID" value="NZ_JAMGBB010000001.1"/>
</dbReference>
<dbReference type="PROSITE" id="PS50249">
    <property type="entry name" value="MPN"/>
    <property type="match status" value="1"/>
</dbReference>